<evidence type="ECO:0000313" key="8">
    <source>
        <dbReference type="Proteomes" id="UP000291819"/>
    </source>
</evidence>
<feature type="domain" description="ABC transporter" evidence="6">
    <location>
        <begin position="15"/>
        <end position="251"/>
    </location>
</feature>
<gene>
    <name evidence="7" type="ORF">EYS08_03040</name>
</gene>
<dbReference type="PROSITE" id="PS50893">
    <property type="entry name" value="ABC_TRANSPORTER_2"/>
    <property type="match status" value="1"/>
</dbReference>
<dbReference type="InterPro" id="IPR003593">
    <property type="entry name" value="AAA+_ATPase"/>
</dbReference>
<dbReference type="RefSeq" id="WP_131028383.1">
    <property type="nucleotide sequence ID" value="NZ_SIXF01000002.1"/>
</dbReference>
<evidence type="ECO:0000256" key="4">
    <source>
        <dbReference type="ARBA" id="ARBA00022741"/>
    </source>
</evidence>
<dbReference type="GO" id="GO:0005524">
    <property type="term" value="F:ATP binding"/>
    <property type="evidence" value="ECO:0007669"/>
    <property type="project" value="UniProtKB-KW"/>
</dbReference>
<keyword evidence="2" id="KW-0813">Transport</keyword>
<evidence type="ECO:0000259" key="6">
    <source>
        <dbReference type="PROSITE" id="PS50893"/>
    </source>
</evidence>
<dbReference type="InterPro" id="IPR017871">
    <property type="entry name" value="ABC_transporter-like_CS"/>
</dbReference>
<keyword evidence="5 7" id="KW-0067">ATP-binding</keyword>
<evidence type="ECO:0000313" key="7">
    <source>
        <dbReference type="EMBL" id="TBO44303.1"/>
    </source>
</evidence>
<dbReference type="AlphaFoldDB" id="A0A4Q9HGE3"/>
<evidence type="ECO:0000256" key="1">
    <source>
        <dbReference type="ARBA" id="ARBA00005417"/>
    </source>
</evidence>
<evidence type="ECO:0000256" key="5">
    <source>
        <dbReference type="ARBA" id="ARBA00022840"/>
    </source>
</evidence>
<dbReference type="SUPFAM" id="SSF52540">
    <property type="entry name" value="P-loop containing nucleoside triphosphate hydrolases"/>
    <property type="match status" value="1"/>
</dbReference>
<proteinExistence type="inferred from homology"/>
<dbReference type="EMBL" id="SIXF01000002">
    <property type="protein sequence ID" value="TBO44303.1"/>
    <property type="molecule type" value="Genomic_DNA"/>
</dbReference>
<keyword evidence="8" id="KW-1185">Reference proteome</keyword>
<comment type="similarity">
    <text evidence="1">Belongs to the ABC transporter superfamily.</text>
</comment>
<dbReference type="Gene3D" id="3.40.50.300">
    <property type="entry name" value="P-loop containing nucleotide triphosphate hydrolases"/>
    <property type="match status" value="1"/>
</dbReference>
<dbReference type="PANTHER" id="PTHR42711:SF5">
    <property type="entry name" value="ABC TRANSPORTER ATP-BINDING PROTEIN NATA"/>
    <property type="match status" value="1"/>
</dbReference>
<evidence type="ECO:0000256" key="3">
    <source>
        <dbReference type="ARBA" id="ARBA00022458"/>
    </source>
</evidence>
<comment type="caution">
    <text evidence="7">The sequence shown here is derived from an EMBL/GenBank/DDBJ whole genome shotgun (WGS) entry which is preliminary data.</text>
</comment>
<dbReference type="OrthoDB" id="9801987at2"/>
<dbReference type="PROSITE" id="PS00211">
    <property type="entry name" value="ABC_TRANSPORTER_1"/>
    <property type="match status" value="1"/>
</dbReference>
<evidence type="ECO:0000256" key="2">
    <source>
        <dbReference type="ARBA" id="ARBA00022448"/>
    </source>
</evidence>
<dbReference type="CDD" id="cd03230">
    <property type="entry name" value="ABC_DR_subfamily_A"/>
    <property type="match status" value="1"/>
</dbReference>
<dbReference type="Proteomes" id="UP000291819">
    <property type="component" value="Unassembled WGS sequence"/>
</dbReference>
<dbReference type="SMART" id="SM00382">
    <property type="entry name" value="AAA"/>
    <property type="match status" value="1"/>
</dbReference>
<keyword evidence="3" id="KW-0536">Nodulation</keyword>
<sequence length="259" mass="29507">MIEIRNVSMEFLQSKRFKDFFYLTKSQKVVKSLINVDLMIDEGDKVAFLGPNGAGKTTLLKLIGGLLYPTYGEINVNGYNTVHNNLRSRKSVGFVLNEERSFYWRLTAVQNLEFFGVLDNLEGDRLTSKVVELIGLVGLEGAKHKKVATYSSGMKQRLAIARGLLCDPKVLILDEPTRTLDPEAVIDVKNLIMQKIHENEKRTLIIATHRFDEAEELCNKVCIIRNGELISFKTIDEIRSIYGSVSQYYHSIMERNKKD</sequence>
<dbReference type="InterPro" id="IPR027417">
    <property type="entry name" value="P-loop_NTPase"/>
</dbReference>
<dbReference type="InterPro" id="IPR050763">
    <property type="entry name" value="ABC_transporter_ATP-binding"/>
</dbReference>
<accession>A0A4Q9HGE3</accession>
<protein>
    <submittedName>
        <fullName evidence="7">ABC transporter ATP-binding protein</fullName>
    </submittedName>
</protein>
<dbReference type="GO" id="GO:0016887">
    <property type="term" value="F:ATP hydrolysis activity"/>
    <property type="evidence" value="ECO:0007669"/>
    <property type="project" value="InterPro"/>
</dbReference>
<dbReference type="PANTHER" id="PTHR42711">
    <property type="entry name" value="ABC TRANSPORTER ATP-BINDING PROTEIN"/>
    <property type="match status" value="1"/>
</dbReference>
<organism evidence="7 8">
    <name type="scientific">Pedobacter kyonggii</name>
    <dbReference type="NCBI Taxonomy" id="1926871"/>
    <lineage>
        <taxon>Bacteria</taxon>
        <taxon>Pseudomonadati</taxon>
        <taxon>Bacteroidota</taxon>
        <taxon>Sphingobacteriia</taxon>
        <taxon>Sphingobacteriales</taxon>
        <taxon>Sphingobacteriaceae</taxon>
        <taxon>Pedobacter</taxon>
    </lineage>
</organism>
<dbReference type="Pfam" id="PF00005">
    <property type="entry name" value="ABC_tran"/>
    <property type="match status" value="1"/>
</dbReference>
<reference evidence="7 8" key="1">
    <citation type="submission" date="2019-02" db="EMBL/GenBank/DDBJ databases">
        <title>Pedobacter kyonggii whole genome sequence analysis.</title>
        <authorList>
            <person name="Dahal R.H."/>
        </authorList>
    </citation>
    <scope>NUCLEOTIDE SEQUENCE [LARGE SCALE GENOMIC DNA]</scope>
    <source>
        <strain evidence="7 8">K-4-11-1</strain>
    </source>
</reference>
<name>A0A4Q9HGE3_9SPHI</name>
<keyword evidence="4" id="KW-0547">Nucleotide-binding</keyword>
<dbReference type="InterPro" id="IPR003439">
    <property type="entry name" value="ABC_transporter-like_ATP-bd"/>
</dbReference>